<proteinExistence type="predicted"/>
<name>A0A6I3LPA4_9FLAO</name>
<gene>
    <name evidence="1" type="ORF">GJV76_13595</name>
</gene>
<evidence type="ECO:0000313" key="2">
    <source>
        <dbReference type="Proteomes" id="UP000438760"/>
    </source>
</evidence>
<accession>A0A6I3LPA4</accession>
<dbReference type="AlphaFoldDB" id="A0A6I3LPA4"/>
<sequence>MKKYSKLNYIMKGLFAVIFFFGMIFNDVYAQEVTQETAKGTQISDDSTPNSLDPLTFSLLDLSSTERGFLMPRLTTGQRDNIPKQSLTAGLVIYNTTIGCIEFYNINRQLWMNMCGDVEPAVFTIPLDKCGQIGDNISGDYVQGMLLDERKNLISVEVNVSSPGTFEVEAIAYNTTGAENGYSFTARGVFPSSGSFLLVLKGSGTPKVGSADTNVKDTIKFFLNKKQVTCEVKNHVKPDFEPLEARFDCTTPVVAEGTYKEKVALTSANRLIVSLVVTKPGRGKIYGEILSATGKNELIQYESETIDFRVTDVNQVQTVALLPLPGTGKPLTGGTFSGKLKLVSKGKKEYDPFAEETLQTIPGCDFNINVASDGPKYSIGTIELESKFVSQIGTKNKTGGNVPYGTPYITPKTDMGPNGSLDFQAVVTIGPKAAGQYVIKSEKVNGIWFEGVGTISDDDVKEGIKTIELRAYGKSESDLPIALGRFDFTGNNLDPALSNTGTMFVDFVYRPMKMYSIGGPNLQAWHPGGRNNNVWSAGPRVVRQYKHFSWDGTVRIAGLEIIEINNFIEQGLGLDNTKDLSDAGKAGDFQSKLFRSDMIFIGGYGVPNNFKKDNQQLRILADAVKSKKIALVYGEGQEAYMNAFLNYLGDSGSASDLNNVGPFTVTSSNQLVSALIVGRPNTYFSKGEAPAGLGNLKIASHDKASTTVTNLSGTNKYVVLAGSQSSAFAFVHKTYGFVGVGSGGFMGGWFSGQPKDSYPVASKEDGTPIKRNYTGGDVYNSFFLLNLVHWAIDYAQEHQKNEVKN</sequence>
<comment type="caution">
    <text evidence="1">The sequence shown here is derived from an EMBL/GenBank/DDBJ whole genome shotgun (WGS) entry which is preliminary data.</text>
</comment>
<protein>
    <submittedName>
        <fullName evidence="1">Uncharacterized protein</fullName>
    </submittedName>
</protein>
<dbReference type="Proteomes" id="UP000438760">
    <property type="component" value="Unassembled WGS sequence"/>
</dbReference>
<evidence type="ECO:0000313" key="1">
    <source>
        <dbReference type="EMBL" id="MTG99150.1"/>
    </source>
</evidence>
<dbReference type="RefSeq" id="WP_155093150.1">
    <property type="nucleotide sequence ID" value="NZ_CP102754.1"/>
</dbReference>
<reference evidence="1 2" key="1">
    <citation type="submission" date="2019-11" db="EMBL/GenBank/DDBJ databases">
        <title>Genome of Strain BIT-d1.</title>
        <authorList>
            <person name="Yang Y."/>
        </authorList>
    </citation>
    <scope>NUCLEOTIDE SEQUENCE [LARGE SCALE GENOMIC DNA]</scope>
    <source>
        <strain evidence="1 2">BIT-d1</strain>
    </source>
</reference>
<keyword evidence="2" id="KW-1185">Reference proteome</keyword>
<dbReference type="EMBL" id="WMJX01000046">
    <property type="protein sequence ID" value="MTG99150.1"/>
    <property type="molecule type" value="Genomic_DNA"/>
</dbReference>
<dbReference type="OrthoDB" id="1452764at2"/>
<organism evidence="1 2">
    <name type="scientific">Myroides albus</name>
    <dbReference type="NCBI Taxonomy" id="2562892"/>
    <lineage>
        <taxon>Bacteria</taxon>
        <taxon>Pseudomonadati</taxon>
        <taxon>Bacteroidota</taxon>
        <taxon>Flavobacteriia</taxon>
        <taxon>Flavobacteriales</taxon>
        <taxon>Flavobacteriaceae</taxon>
        <taxon>Myroides</taxon>
    </lineage>
</organism>